<evidence type="ECO:0000313" key="2">
    <source>
        <dbReference type="Proteomes" id="UP001160390"/>
    </source>
</evidence>
<dbReference type="Proteomes" id="UP001160390">
    <property type="component" value="Unassembled WGS sequence"/>
</dbReference>
<keyword evidence="2" id="KW-1185">Reference proteome</keyword>
<proteinExistence type="predicted"/>
<dbReference type="InterPro" id="IPR036641">
    <property type="entry name" value="HPT_dom_sf"/>
</dbReference>
<dbReference type="GO" id="GO:0000160">
    <property type="term" value="P:phosphorelay signal transduction system"/>
    <property type="evidence" value="ECO:0007669"/>
    <property type="project" value="InterPro"/>
</dbReference>
<comment type="caution">
    <text evidence="1">The sequence shown here is derived from an EMBL/GenBank/DDBJ whole genome shotgun (WGS) entry which is preliminary data.</text>
</comment>
<evidence type="ECO:0000313" key="1">
    <source>
        <dbReference type="EMBL" id="CAI6082509.1"/>
    </source>
</evidence>
<sequence>DNLGIPPNTQDFVDIETFKEILKLDNKGPEREFSKELTFKEIENLSALGCLLKGSTAALGIYKVRDTCEKIQYWGASWDQSGLEHIEREDSLKKIRDILPILKVDYKAAKDWLINFLEPGD</sequence>
<accession>A0AA35PZ70</accession>
<feature type="non-terminal residue" evidence="1">
    <location>
        <position position="1"/>
    </location>
</feature>
<reference evidence="1" key="1">
    <citation type="submission" date="2023-01" db="EMBL/GenBank/DDBJ databases">
        <authorList>
            <person name="Piombo E."/>
        </authorList>
    </citation>
    <scope>NUCLEOTIDE SEQUENCE</scope>
</reference>
<organism evidence="1 2">
    <name type="scientific">Clonostachys chloroleuca</name>
    <dbReference type="NCBI Taxonomy" id="1926264"/>
    <lineage>
        <taxon>Eukaryota</taxon>
        <taxon>Fungi</taxon>
        <taxon>Dikarya</taxon>
        <taxon>Ascomycota</taxon>
        <taxon>Pezizomycotina</taxon>
        <taxon>Sordariomycetes</taxon>
        <taxon>Hypocreomycetidae</taxon>
        <taxon>Hypocreales</taxon>
        <taxon>Bionectriaceae</taxon>
        <taxon>Clonostachys</taxon>
    </lineage>
</organism>
<dbReference type="SUPFAM" id="SSF47226">
    <property type="entry name" value="Histidine-containing phosphotransfer domain, HPT domain"/>
    <property type="match status" value="1"/>
</dbReference>
<dbReference type="EMBL" id="CABFNP030000730">
    <property type="protein sequence ID" value="CAI6082509.1"/>
    <property type="molecule type" value="Genomic_DNA"/>
</dbReference>
<name>A0AA35PZ70_9HYPO</name>
<gene>
    <name evidence="1" type="ORF">CCHLO57077_00017470</name>
</gene>
<dbReference type="Gene3D" id="1.20.120.160">
    <property type="entry name" value="HPT domain"/>
    <property type="match status" value="1"/>
</dbReference>
<dbReference type="AlphaFoldDB" id="A0AA35PZ70"/>
<protein>
    <submittedName>
        <fullName evidence="1">Uncharacterized protein</fullName>
    </submittedName>
</protein>